<evidence type="ECO:0000256" key="8">
    <source>
        <dbReference type="ARBA" id="ARBA00023014"/>
    </source>
</evidence>
<organism evidence="10 11">
    <name type="scientific">Lachnoclostridium phytofermentans</name>
    <dbReference type="NCBI Taxonomy" id="66219"/>
    <lineage>
        <taxon>Bacteria</taxon>
        <taxon>Bacillati</taxon>
        <taxon>Bacillota</taxon>
        <taxon>Clostridia</taxon>
        <taxon>Lachnospirales</taxon>
        <taxon>Lachnospiraceae</taxon>
    </lineage>
</organism>
<reference evidence="10 11" key="1">
    <citation type="journal article" date="2018" name="Nat. Biotechnol.">
        <title>A standardized bacterial taxonomy based on genome phylogeny substantially revises the tree of life.</title>
        <authorList>
            <person name="Parks D.H."/>
            <person name="Chuvochina M."/>
            <person name="Waite D.W."/>
            <person name="Rinke C."/>
            <person name="Skarshewski A."/>
            <person name="Chaumeil P.A."/>
            <person name="Hugenholtz P."/>
        </authorList>
    </citation>
    <scope>NUCLEOTIDE SEQUENCE [LARGE SCALE GENOMIC DNA]</scope>
    <source>
        <strain evidence="10">UBA11728</strain>
    </source>
</reference>
<dbReference type="AlphaFoldDB" id="A0A3D2XBW4"/>
<evidence type="ECO:0000259" key="9">
    <source>
        <dbReference type="PROSITE" id="PS51918"/>
    </source>
</evidence>
<dbReference type="GO" id="GO:0051539">
    <property type="term" value="F:4 iron, 4 sulfur cluster binding"/>
    <property type="evidence" value="ECO:0007669"/>
    <property type="project" value="UniProtKB-KW"/>
</dbReference>
<dbReference type="EMBL" id="DPVV01000545">
    <property type="protein sequence ID" value="HCL04015.1"/>
    <property type="molecule type" value="Genomic_DNA"/>
</dbReference>
<dbReference type="PROSITE" id="PS51918">
    <property type="entry name" value="RADICAL_SAM"/>
    <property type="match status" value="1"/>
</dbReference>
<comment type="similarity">
    <text evidence="2">Belongs to the organic radical-activating enzymes family.</text>
</comment>
<dbReference type="PANTHER" id="PTHR30352">
    <property type="entry name" value="PYRUVATE FORMATE-LYASE-ACTIVATING ENZYME"/>
    <property type="match status" value="1"/>
</dbReference>
<dbReference type="Proteomes" id="UP000262969">
    <property type="component" value="Unassembled WGS sequence"/>
</dbReference>
<dbReference type="GO" id="GO:0046872">
    <property type="term" value="F:metal ion binding"/>
    <property type="evidence" value="ECO:0007669"/>
    <property type="project" value="UniProtKB-KW"/>
</dbReference>
<dbReference type="InterPro" id="IPR058240">
    <property type="entry name" value="rSAM_sf"/>
</dbReference>
<gene>
    <name evidence="10" type="ORF">DHW61_16675</name>
</gene>
<dbReference type="SFLD" id="SFLDG01066">
    <property type="entry name" value="organic_radical-activating_enz"/>
    <property type="match status" value="1"/>
</dbReference>
<dbReference type="Gene3D" id="3.20.20.70">
    <property type="entry name" value="Aldolase class I"/>
    <property type="match status" value="1"/>
</dbReference>
<keyword evidence="7" id="KW-0408">Iron</keyword>
<dbReference type="CDD" id="cd01335">
    <property type="entry name" value="Radical_SAM"/>
    <property type="match status" value="1"/>
</dbReference>
<dbReference type="InterPro" id="IPR034457">
    <property type="entry name" value="Organic_radical-activating"/>
</dbReference>
<dbReference type="PROSITE" id="PS01087">
    <property type="entry name" value="RADICAL_ACTIVATING"/>
    <property type="match status" value="1"/>
</dbReference>
<dbReference type="InterPro" id="IPR001989">
    <property type="entry name" value="Radical_activat_CS"/>
</dbReference>
<comment type="caution">
    <text evidence="10">The sequence shown here is derived from an EMBL/GenBank/DDBJ whole genome shotgun (WGS) entry which is preliminary data.</text>
</comment>
<dbReference type="Pfam" id="PF04055">
    <property type="entry name" value="Radical_SAM"/>
    <property type="match status" value="1"/>
</dbReference>
<proteinExistence type="inferred from homology"/>
<evidence type="ECO:0000256" key="7">
    <source>
        <dbReference type="ARBA" id="ARBA00023004"/>
    </source>
</evidence>
<dbReference type="PIRSF" id="PIRSF000371">
    <property type="entry name" value="PFL_act_enz"/>
    <property type="match status" value="1"/>
</dbReference>
<keyword evidence="6" id="KW-0560">Oxidoreductase</keyword>
<comment type="cofactor">
    <cofactor evidence="1">
        <name>[4Fe-4S] cluster</name>
        <dbReference type="ChEBI" id="CHEBI:49883"/>
    </cofactor>
</comment>
<evidence type="ECO:0000256" key="5">
    <source>
        <dbReference type="ARBA" id="ARBA00022723"/>
    </source>
</evidence>
<dbReference type="GO" id="GO:0016491">
    <property type="term" value="F:oxidoreductase activity"/>
    <property type="evidence" value="ECO:0007669"/>
    <property type="project" value="UniProtKB-KW"/>
</dbReference>
<feature type="domain" description="Radical SAM core" evidence="9">
    <location>
        <begin position="19"/>
        <end position="253"/>
    </location>
</feature>
<keyword evidence="3" id="KW-0004">4Fe-4S</keyword>
<dbReference type="PANTHER" id="PTHR30352:SF4">
    <property type="entry name" value="PYRUVATE FORMATE-LYASE 2-ACTIVATING ENZYME"/>
    <property type="match status" value="1"/>
</dbReference>
<dbReference type="InterPro" id="IPR007197">
    <property type="entry name" value="rSAM"/>
</dbReference>
<evidence type="ECO:0000256" key="3">
    <source>
        <dbReference type="ARBA" id="ARBA00022485"/>
    </source>
</evidence>
<evidence type="ECO:0000256" key="6">
    <source>
        <dbReference type="ARBA" id="ARBA00023002"/>
    </source>
</evidence>
<dbReference type="InterPro" id="IPR013785">
    <property type="entry name" value="Aldolase_TIM"/>
</dbReference>
<evidence type="ECO:0000256" key="2">
    <source>
        <dbReference type="ARBA" id="ARBA00009777"/>
    </source>
</evidence>
<dbReference type="InterPro" id="IPR012839">
    <property type="entry name" value="Organic_radical_activase"/>
</dbReference>
<keyword evidence="8" id="KW-0411">Iron-sulfur</keyword>
<accession>A0A3D2XBW4</accession>
<evidence type="ECO:0000313" key="11">
    <source>
        <dbReference type="Proteomes" id="UP000262969"/>
    </source>
</evidence>
<dbReference type="SFLD" id="SFLDS00029">
    <property type="entry name" value="Radical_SAM"/>
    <property type="match status" value="1"/>
</dbReference>
<keyword evidence="5" id="KW-0479">Metal-binding</keyword>
<evidence type="ECO:0000256" key="4">
    <source>
        <dbReference type="ARBA" id="ARBA00022691"/>
    </source>
</evidence>
<evidence type="ECO:0000256" key="1">
    <source>
        <dbReference type="ARBA" id="ARBA00001966"/>
    </source>
</evidence>
<keyword evidence="4" id="KW-0949">S-adenosyl-L-methionine</keyword>
<dbReference type="SUPFAM" id="SSF102114">
    <property type="entry name" value="Radical SAM enzymes"/>
    <property type="match status" value="1"/>
</dbReference>
<evidence type="ECO:0000313" key="10">
    <source>
        <dbReference type="EMBL" id="HCL04015.1"/>
    </source>
</evidence>
<protein>
    <submittedName>
        <fullName evidence="10">Glycyl-radical enzyme activating protein</fullName>
    </submittedName>
</protein>
<name>A0A3D2XBW4_9FIRM</name>
<sequence>MDDLNVKGRIFDIQRYSIHDGNGIRTIVFLKGCAFRCRWCCNPESQEHQIQTMKVQGKDKIIGTDVTVSEVLEEVLKDRSYYQRSGGGVTLSGGEALCQPEFTYHLLHACKEEGLHTAMESTAFADYKVIERILPVLDQYLMDIKHVNAEKHRLFTGQSNELVLENARKIAASGETELIIRVPVIPTFNQTESEIAAIADFAGSLPGVKEMNLLPYHRLGQDKYEGLNREYALMGIMPPRIEEMEHLKRVAEKHSGLLVKIGG</sequence>
<dbReference type="NCBIfam" id="TIGR02494">
    <property type="entry name" value="PFLE_PFLC"/>
    <property type="match status" value="1"/>
</dbReference>